<evidence type="ECO:0000313" key="4">
    <source>
        <dbReference type="Proteomes" id="UP000565441"/>
    </source>
</evidence>
<keyword evidence="4" id="KW-1185">Reference proteome</keyword>
<keyword evidence="1" id="KW-0238">DNA-binding</keyword>
<dbReference type="GO" id="GO:0003677">
    <property type="term" value="F:DNA binding"/>
    <property type="evidence" value="ECO:0007669"/>
    <property type="project" value="UniProtKB-KW"/>
</dbReference>
<dbReference type="SUPFAM" id="SSF56349">
    <property type="entry name" value="DNA breaking-rejoining enzymes"/>
    <property type="match status" value="1"/>
</dbReference>
<name>A0A8H5GWU4_9AGAR</name>
<dbReference type="InterPro" id="IPR010998">
    <property type="entry name" value="Integrase_recombinase_N"/>
</dbReference>
<dbReference type="EMBL" id="JAACJP010000041">
    <property type="protein sequence ID" value="KAF5372751.1"/>
    <property type="molecule type" value="Genomic_DNA"/>
</dbReference>
<proteinExistence type="predicted"/>
<dbReference type="OrthoDB" id="3266428at2759"/>
<dbReference type="InterPro" id="IPR052925">
    <property type="entry name" value="Phage_Integrase-like_Recomb"/>
</dbReference>
<reference evidence="3 4" key="1">
    <citation type="journal article" date="2020" name="ISME J.">
        <title>Uncovering the hidden diversity of litter-decomposition mechanisms in mushroom-forming fungi.</title>
        <authorList>
            <person name="Floudas D."/>
            <person name="Bentzer J."/>
            <person name="Ahren D."/>
            <person name="Johansson T."/>
            <person name="Persson P."/>
            <person name="Tunlid A."/>
        </authorList>
    </citation>
    <scope>NUCLEOTIDE SEQUENCE [LARGE SCALE GENOMIC DNA]</scope>
    <source>
        <strain evidence="3 4">CBS 661.87</strain>
    </source>
</reference>
<dbReference type="PANTHER" id="PTHR34605">
    <property type="entry name" value="PHAGE_INTEGRASE DOMAIN-CONTAINING PROTEIN"/>
    <property type="match status" value="1"/>
</dbReference>
<evidence type="ECO:0000256" key="2">
    <source>
        <dbReference type="SAM" id="MobiDB-lite"/>
    </source>
</evidence>
<dbReference type="PANTHER" id="PTHR34605:SF4">
    <property type="entry name" value="DNA ADENINE METHYLTRANSFERASE"/>
    <property type="match status" value="1"/>
</dbReference>
<comment type="caution">
    <text evidence="3">The sequence shown here is derived from an EMBL/GenBank/DDBJ whole genome shotgun (WGS) entry which is preliminary data.</text>
</comment>
<dbReference type="Proteomes" id="UP000565441">
    <property type="component" value="Unassembled WGS sequence"/>
</dbReference>
<feature type="region of interest" description="Disordered" evidence="2">
    <location>
        <begin position="32"/>
        <end position="51"/>
    </location>
</feature>
<evidence type="ECO:0000313" key="3">
    <source>
        <dbReference type="EMBL" id="KAF5372751.1"/>
    </source>
</evidence>
<dbReference type="InterPro" id="IPR011010">
    <property type="entry name" value="DNA_brk_join_enz"/>
</dbReference>
<protein>
    <recommendedName>
        <fullName evidence="5">Core-binding (CB) domain-containing protein</fullName>
    </recommendedName>
</protein>
<gene>
    <name evidence="3" type="ORF">D9615_010132</name>
</gene>
<sequence>METTPVPSRTTSATIAPGLYLADPSPRSLAARSFPRHRTQHPRHSNSYAPTPLRLAVPADQHLLLWTTPHSQQAQNSLDYLPVENQAQLLQHFLQSFSDSTRQSYSAGLLRFTQFCDRLHISEHLRMPAPDALLSAFIANASGSQTGECVCNWLHGLCAWHILNRAEWHGRDPLVVSLQRTADKLRTPFHRPLRQPITRHHLLSLHNNPHLSSPRGVPIWAAALTAFWGCRRLGELLPPSASFSPSCHPSRSSDFTTSYVNGSKVLTFHIPCTKTSAKGDQCILTATNNIFCPIAALENHLRINSTSHPTHLFAYLSDNSFATLTHYRIGSTLELLASGVAPECIMKLGGWTSLCFLLYWRRLDLLVPDAITRSWASRRLSFAQKFHLPNPT</sequence>
<accession>A0A8H5GWU4</accession>
<organism evidence="3 4">
    <name type="scientific">Tricholomella constricta</name>
    <dbReference type="NCBI Taxonomy" id="117010"/>
    <lineage>
        <taxon>Eukaryota</taxon>
        <taxon>Fungi</taxon>
        <taxon>Dikarya</taxon>
        <taxon>Basidiomycota</taxon>
        <taxon>Agaricomycotina</taxon>
        <taxon>Agaricomycetes</taxon>
        <taxon>Agaricomycetidae</taxon>
        <taxon>Agaricales</taxon>
        <taxon>Tricholomatineae</taxon>
        <taxon>Lyophyllaceae</taxon>
        <taxon>Tricholomella</taxon>
    </lineage>
</organism>
<evidence type="ECO:0008006" key="5">
    <source>
        <dbReference type="Google" id="ProtNLM"/>
    </source>
</evidence>
<dbReference type="Gene3D" id="1.10.150.130">
    <property type="match status" value="1"/>
</dbReference>
<dbReference type="AlphaFoldDB" id="A0A8H5GWU4"/>
<feature type="compositionally biased region" description="Basic residues" evidence="2">
    <location>
        <begin position="34"/>
        <end position="44"/>
    </location>
</feature>
<evidence type="ECO:0000256" key="1">
    <source>
        <dbReference type="ARBA" id="ARBA00023125"/>
    </source>
</evidence>